<dbReference type="Proteomes" id="UP000196694">
    <property type="component" value="Unassembled WGS sequence"/>
</dbReference>
<dbReference type="SUPFAM" id="SSF53697">
    <property type="entry name" value="SIS domain"/>
    <property type="match status" value="1"/>
</dbReference>
<dbReference type="EMBL" id="CP013011">
    <property type="protein sequence ID" value="ALL00321.1"/>
    <property type="molecule type" value="Genomic_DNA"/>
</dbReference>
<evidence type="ECO:0000313" key="3">
    <source>
        <dbReference type="EMBL" id="OWJ54385.1"/>
    </source>
</evidence>
<dbReference type="GeneID" id="26098596"/>
<dbReference type="OrthoDB" id="34358at2157"/>
<dbReference type="Gene3D" id="3.40.50.10490">
    <property type="entry name" value="Glucose-6-phosphate isomerase like protein, domain 1"/>
    <property type="match status" value="1"/>
</dbReference>
<dbReference type="RefSeq" id="WP_055407561.1">
    <property type="nucleotide sequence ID" value="NZ_CP013011.1"/>
</dbReference>
<dbReference type="InterPro" id="IPR001347">
    <property type="entry name" value="SIS_dom"/>
</dbReference>
<dbReference type="AlphaFoldDB" id="A0A0N7JCT9"/>
<evidence type="ECO:0000313" key="5">
    <source>
        <dbReference type="Proteomes" id="UP000196694"/>
    </source>
</evidence>
<reference evidence="3 5" key="2">
    <citation type="submission" date="2017-05" db="EMBL/GenBank/DDBJ databases">
        <title>The draft genome of the hyperthermophilic archaeon 'Pyrodictium delaneyi strain Hulk', an iron and nitrate reducer, reveals the capacity for sulfate reduction.</title>
        <authorList>
            <person name="Demey L.M."/>
            <person name="Miller C."/>
            <person name="Manzella M."/>
            <person name="Reguera G."/>
            <person name="Kashefi K."/>
        </authorList>
    </citation>
    <scope>NUCLEOTIDE SEQUENCE [LARGE SCALE GENOMIC DNA]</scope>
    <source>
        <strain evidence="3 5">Hulk</strain>
    </source>
</reference>
<dbReference type="InterPro" id="IPR046348">
    <property type="entry name" value="SIS_dom_sf"/>
</dbReference>
<evidence type="ECO:0000259" key="1">
    <source>
        <dbReference type="PROSITE" id="PS51464"/>
    </source>
</evidence>
<protein>
    <recommendedName>
        <fullName evidence="1">SIS domain-containing protein</fullName>
    </recommendedName>
</protein>
<name>A0A0N7JCT9_9CREN</name>
<dbReference type="KEGG" id="pdl:Pyrde_0271"/>
<dbReference type="PROSITE" id="PS51464">
    <property type="entry name" value="SIS"/>
    <property type="match status" value="1"/>
</dbReference>
<feature type="domain" description="SIS" evidence="1">
    <location>
        <begin position="25"/>
        <end position="159"/>
    </location>
</feature>
<organism evidence="2 4">
    <name type="scientific">Pyrodictium delaneyi</name>
    <dbReference type="NCBI Taxonomy" id="1273541"/>
    <lineage>
        <taxon>Archaea</taxon>
        <taxon>Thermoproteota</taxon>
        <taxon>Thermoprotei</taxon>
        <taxon>Desulfurococcales</taxon>
        <taxon>Pyrodictiaceae</taxon>
        <taxon>Pyrodictium</taxon>
    </lineage>
</organism>
<reference evidence="2 4" key="1">
    <citation type="submission" date="2015-10" db="EMBL/GenBank/DDBJ databases">
        <title>Complete genome sequence of hyperthermophilic archaeon Pyrodictium delaneyi Su06.</title>
        <authorList>
            <person name="Jung J.-H."/>
            <person name="Lin J."/>
            <person name="Holden J.F."/>
            <person name="Park C.-S."/>
        </authorList>
    </citation>
    <scope>NUCLEOTIDE SEQUENCE [LARGE SCALE GENOMIC DNA]</scope>
    <source>
        <strain evidence="2 4">Su06</strain>
    </source>
</reference>
<proteinExistence type="predicted"/>
<accession>A0A0N7JCT9</accession>
<dbReference type="Proteomes" id="UP000058613">
    <property type="component" value="Chromosome"/>
</dbReference>
<dbReference type="EMBL" id="NCQP01000006">
    <property type="protein sequence ID" value="OWJ54385.1"/>
    <property type="molecule type" value="Genomic_DNA"/>
</dbReference>
<sequence length="299" mass="31742">MTLYGDPEWELSNAPEVLRRQLESTKPVLASTECIAAVGAGDSYAAAVALEACSRGRAWALDPLDAVSTGKLERLIRNGCTLVALSVGGRTRAVLEAARIYRSLGGIVVAVTGSDTPLARLADGVIELTYTRLAAGIGALRHLVMLAALAASLGENPGPIETPNIDCNALWAGIHAGAGEAYSSALFAVLKLYEVYGRPARYERLEQLVHAPVYSTDSVTVYESSIAPAGRQKEVVDTLHAAGLRVYTVPCSGGCWGTVLGQALAVLKCLQEAARRDGIAEPRYRSHPGLERLTRLIYE</sequence>
<dbReference type="GO" id="GO:1901135">
    <property type="term" value="P:carbohydrate derivative metabolic process"/>
    <property type="evidence" value="ECO:0007669"/>
    <property type="project" value="InterPro"/>
</dbReference>
<gene>
    <name evidence="3" type="ORF">Pdsh_07900</name>
    <name evidence="2" type="ORF">Pyrde_0271</name>
</gene>
<keyword evidence="5" id="KW-1185">Reference proteome</keyword>
<evidence type="ECO:0000313" key="4">
    <source>
        <dbReference type="Proteomes" id="UP000058613"/>
    </source>
</evidence>
<dbReference type="GO" id="GO:0097367">
    <property type="term" value="F:carbohydrate derivative binding"/>
    <property type="evidence" value="ECO:0007669"/>
    <property type="project" value="InterPro"/>
</dbReference>
<evidence type="ECO:0000313" key="2">
    <source>
        <dbReference type="EMBL" id="ALL00321.1"/>
    </source>
</evidence>